<protein>
    <submittedName>
        <fullName evidence="2">Uncharacterized protein</fullName>
    </submittedName>
</protein>
<feature type="transmembrane region" description="Helical" evidence="1">
    <location>
        <begin position="115"/>
        <end position="135"/>
    </location>
</feature>
<feature type="transmembrane region" description="Helical" evidence="1">
    <location>
        <begin position="77"/>
        <end position="95"/>
    </location>
</feature>
<accession>A0A327WV23</accession>
<sequence>MKAQGLLPHHYRLIGWLLFVPSAILGLAARYADFSFEFLCFSFTKAPGSEGSFFDKLLWELMGGGTFMNNNYNAVNFTDEVAAIGIIIGLLFIAFSKEKVEDEMISRLRLESLQWAVYINYIVLGVLIILVHGGLFLEVMVYNMFTVLLMFIIRFRLAIRRNERTVLMAL</sequence>
<keyword evidence="1" id="KW-0812">Transmembrane</keyword>
<gene>
    <name evidence="2" type="ORF">LX87_03657</name>
</gene>
<dbReference type="OrthoDB" id="894278at2"/>
<comment type="caution">
    <text evidence="2">The sequence shown here is derived from an EMBL/GenBank/DDBJ whole genome shotgun (WGS) entry which is preliminary data.</text>
</comment>
<proteinExistence type="predicted"/>
<dbReference type="Proteomes" id="UP000248790">
    <property type="component" value="Unassembled WGS sequence"/>
</dbReference>
<evidence type="ECO:0000313" key="2">
    <source>
        <dbReference type="EMBL" id="RAJ95907.1"/>
    </source>
</evidence>
<evidence type="ECO:0000256" key="1">
    <source>
        <dbReference type="SAM" id="Phobius"/>
    </source>
</evidence>
<feature type="transmembrane region" description="Helical" evidence="1">
    <location>
        <begin position="141"/>
        <end position="159"/>
    </location>
</feature>
<feature type="transmembrane region" description="Helical" evidence="1">
    <location>
        <begin position="12"/>
        <end position="32"/>
    </location>
</feature>
<reference evidence="2 3" key="1">
    <citation type="submission" date="2018-06" db="EMBL/GenBank/DDBJ databases">
        <title>Genomic Encyclopedia of Archaeal and Bacterial Type Strains, Phase II (KMG-II): from individual species to whole genera.</title>
        <authorList>
            <person name="Goeker M."/>
        </authorList>
    </citation>
    <scope>NUCLEOTIDE SEQUENCE [LARGE SCALE GENOMIC DNA]</scope>
    <source>
        <strain evidence="2 3">DSM 21851</strain>
    </source>
</reference>
<dbReference type="AlphaFoldDB" id="A0A327WV23"/>
<keyword evidence="1" id="KW-0472">Membrane</keyword>
<keyword evidence="1" id="KW-1133">Transmembrane helix</keyword>
<dbReference type="EMBL" id="QLMC01000004">
    <property type="protein sequence ID" value="RAJ95907.1"/>
    <property type="molecule type" value="Genomic_DNA"/>
</dbReference>
<name>A0A327WV23_LARAB</name>
<keyword evidence="3" id="KW-1185">Reference proteome</keyword>
<organism evidence="2 3">
    <name type="scientific">Larkinella arboricola</name>
    <dbReference type="NCBI Taxonomy" id="643671"/>
    <lineage>
        <taxon>Bacteria</taxon>
        <taxon>Pseudomonadati</taxon>
        <taxon>Bacteroidota</taxon>
        <taxon>Cytophagia</taxon>
        <taxon>Cytophagales</taxon>
        <taxon>Spirosomataceae</taxon>
        <taxon>Larkinella</taxon>
    </lineage>
</organism>
<evidence type="ECO:0000313" key="3">
    <source>
        <dbReference type="Proteomes" id="UP000248790"/>
    </source>
</evidence>